<dbReference type="AlphaFoldDB" id="A0A669EHI4"/>
<dbReference type="InParanoid" id="A0A669EHI4"/>
<reference evidence="19" key="1">
    <citation type="submission" date="2012-01" db="EMBL/GenBank/DDBJ databases">
        <title>The Genome Sequence of Oreochromis niloticus (Nile Tilapia).</title>
        <authorList>
            <consortium name="Broad Institute Genome Assembly Team"/>
            <consortium name="Broad Institute Sequencing Platform"/>
            <person name="Di Palma F."/>
            <person name="Johnson J."/>
            <person name="Lander E.S."/>
            <person name="Lindblad-Toh K."/>
        </authorList>
    </citation>
    <scope>NUCLEOTIDE SEQUENCE [LARGE SCALE GENOMIC DNA]</scope>
</reference>
<dbReference type="Gene3D" id="3.40.1380.20">
    <property type="entry name" value="Pyruvate kinase, C-terminal domain"/>
    <property type="match status" value="2"/>
</dbReference>
<evidence type="ECO:0000256" key="13">
    <source>
        <dbReference type="ARBA" id="ARBA00023317"/>
    </source>
</evidence>
<accession>A0A669EHI4</accession>
<evidence type="ECO:0000256" key="6">
    <source>
        <dbReference type="ARBA" id="ARBA00022723"/>
    </source>
</evidence>
<dbReference type="Gene3D" id="3.20.20.60">
    <property type="entry name" value="Phosphoenolpyruvate-binding domains"/>
    <property type="match status" value="1"/>
</dbReference>
<keyword evidence="12 15" id="KW-0324">Glycolysis</keyword>
<keyword evidence="7" id="KW-0547">Nucleotide-binding</keyword>
<evidence type="ECO:0000256" key="10">
    <source>
        <dbReference type="ARBA" id="ARBA00022842"/>
    </source>
</evidence>
<dbReference type="UniPathway" id="UPA00109">
    <property type="reaction ID" value="UER00188"/>
</dbReference>
<dbReference type="GO" id="GO:0016301">
    <property type="term" value="F:kinase activity"/>
    <property type="evidence" value="ECO:0007669"/>
    <property type="project" value="UniProtKB-KW"/>
</dbReference>
<dbReference type="Ensembl" id="ENSONIT00000091111.1">
    <property type="protein sequence ID" value="ENSONIP00000070522.1"/>
    <property type="gene ID" value="ENSONIG00000002725.2"/>
</dbReference>
<dbReference type="InterPro" id="IPR011037">
    <property type="entry name" value="Pyrv_Knase-like_insert_dom_sf"/>
</dbReference>
<dbReference type="FunFam" id="3.40.1380.20:FF:000001">
    <property type="entry name" value="Pyruvate kinase"/>
    <property type="match status" value="1"/>
</dbReference>
<dbReference type="InterPro" id="IPR018209">
    <property type="entry name" value="Pyrv_Knase_AS"/>
</dbReference>
<dbReference type="EC" id="2.7.1.40" evidence="15"/>
<dbReference type="InterPro" id="IPR015795">
    <property type="entry name" value="Pyrv_Knase_C"/>
</dbReference>
<dbReference type="PRINTS" id="PR01050">
    <property type="entry name" value="PYRUVTKNASE"/>
</dbReference>
<keyword evidence="6" id="KW-0479">Metal-binding</keyword>
<dbReference type="FunFam" id="2.40.33.10:FF:000023">
    <property type="entry name" value="Pyruvate kinase PKM"/>
    <property type="match status" value="1"/>
</dbReference>
<evidence type="ECO:0000256" key="12">
    <source>
        <dbReference type="ARBA" id="ARBA00023152"/>
    </source>
</evidence>
<evidence type="ECO:0000256" key="15">
    <source>
        <dbReference type="RuleBase" id="RU000504"/>
    </source>
</evidence>
<comment type="catalytic activity">
    <reaction evidence="14 15">
        <text>pyruvate + ATP = phosphoenolpyruvate + ADP + H(+)</text>
        <dbReference type="Rhea" id="RHEA:18157"/>
        <dbReference type="ChEBI" id="CHEBI:15361"/>
        <dbReference type="ChEBI" id="CHEBI:15378"/>
        <dbReference type="ChEBI" id="CHEBI:30616"/>
        <dbReference type="ChEBI" id="CHEBI:58702"/>
        <dbReference type="ChEBI" id="CHEBI:456216"/>
        <dbReference type="EC" id="2.7.1.40"/>
    </reaction>
</comment>
<evidence type="ECO:0000256" key="2">
    <source>
        <dbReference type="ARBA" id="ARBA00001958"/>
    </source>
</evidence>
<protein>
    <recommendedName>
        <fullName evidence="15">Pyruvate kinase</fullName>
        <ecNumber evidence="15">2.7.1.40</ecNumber>
    </recommendedName>
</protein>
<dbReference type="GO" id="GO:0004743">
    <property type="term" value="F:pyruvate kinase activity"/>
    <property type="evidence" value="ECO:0007669"/>
    <property type="project" value="UniProtKB-EC"/>
</dbReference>
<dbReference type="Gene3D" id="2.40.33.10">
    <property type="entry name" value="PK beta-barrel domain-like"/>
    <property type="match status" value="1"/>
</dbReference>
<evidence type="ECO:0000256" key="5">
    <source>
        <dbReference type="ARBA" id="ARBA00022679"/>
    </source>
</evidence>
<dbReference type="NCBIfam" id="TIGR01064">
    <property type="entry name" value="pyruv_kin"/>
    <property type="match status" value="1"/>
</dbReference>
<dbReference type="PROSITE" id="PS00110">
    <property type="entry name" value="PYRUVATE_KINASE"/>
    <property type="match status" value="1"/>
</dbReference>
<dbReference type="PANTHER" id="PTHR11817">
    <property type="entry name" value="PYRUVATE KINASE"/>
    <property type="match status" value="1"/>
</dbReference>
<dbReference type="InterPro" id="IPR036918">
    <property type="entry name" value="Pyrv_Knase_C_sf"/>
</dbReference>
<dbReference type="GO" id="GO:0005524">
    <property type="term" value="F:ATP binding"/>
    <property type="evidence" value="ECO:0007669"/>
    <property type="project" value="UniProtKB-KW"/>
</dbReference>
<comment type="similarity">
    <text evidence="4 15">Belongs to the pyruvate kinase family.</text>
</comment>
<keyword evidence="9" id="KW-0067">ATP-binding</keyword>
<sequence>MLHPAQTCLPCWIKHATILSDTVPLITDSWAERKGVSQPHTKVPCVQLTILSHSPLTSPVAPGITMPQLKGDMGSAFIQTQQLYAATADTFLEHMCLLDIDSEPITARNTGIICTIGPASRSVDILKEMIKSGMNIARLNFSHGTHEYHAQTIKNVREACESFEPGSIQYRPIGIALDTKGPEIRTGLIKGSGTAEVELKKGNMIKITLDDSYQENCSEDILWLDYKNITKVVEVGSKVYIDDGLISLQVKEIGADFLNCEIENGGTLGSKKGVNLPGAAVDLPAVSDKDIQDLQFGVEQGVDMVFASFIRKADDVHAVRAVLGEKGKNIKIISKLENHEGVRRFDEIMEASDGIMVARGDLGIEIPTEKVFLAQKMMIGRCNKAGKPITCATQMLESMIKKPRPTRAEGSDVANAVLDGADCIMLSGETAKGDYPLEAVRTQHMIAREAEAAMFHRQVFEDLRRSTPHCKDPAEAIAIGAVEASFKSLASAIIVLTGSGRSAHLISRYRPRAPILAVTRNAQTARQAHLYRGIFPVLYTKPANDVWAEDVDLRVNFAMEMGKARGFFKEGDVVIVLTGWRPGSGYTNTMRVVLVA</sequence>
<dbReference type="Pfam" id="PF02887">
    <property type="entry name" value="PK_C"/>
    <property type="match status" value="1"/>
</dbReference>
<dbReference type="SUPFAM" id="SSF50800">
    <property type="entry name" value="PK beta-barrel domain-like"/>
    <property type="match status" value="1"/>
</dbReference>
<dbReference type="Pfam" id="PF00224">
    <property type="entry name" value="PK"/>
    <property type="match status" value="1"/>
</dbReference>
<dbReference type="GO" id="GO:0000287">
    <property type="term" value="F:magnesium ion binding"/>
    <property type="evidence" value="ECO:0007669"/>
    <property type="project" value="InterPro"/>
</dbReference>
<reference evidence="18" key="3">
    <citation type="submission" date="2025-09" db="UniProtKB">
        <authorList>
            <consortium name="Ensembl"/>
        </authorList>
    </citation>
    <scope>IDENTIFICATION</scope>
</reference>
<keyword evidence="10 15" id="KW-0460">Magnesium</keyword>
<dbReference type="FunCoup" id="A0A669EHI4">
    <property type="interactions" value="1202"/>
</dbReference>
<comment type="cofactor">
    <cofactor evidence="1">
        <name>Mg(2+)</name>
        <dbReference type="ChEBI" id="CHEBI:18420"/>
    </cofactor>
</comment>
<dbReference type="FunFam" id="3.20.20.60:FF:000025">
    <property type="entry name" value="Pyruvate kinase"/>
    <property type="match status" value="1"/>
</dbReference>
<comment type="cofactor">
    <cofactor evidence="2">
        <name>K(+)</name>
        <dbReference type="ChEBI" id="CHEBI:29103"/>
    </cofactor>
</comment>
<evidence type="ECO:0000256" key="8">
    <source>
        <dbReference type="ARBA" id="ARBA00022777"/>
    </source>
</evidence>
<reference evidence="18" key="2">
    <citation type="submission" date="2025-08" db="UniProtKB">
        <authorList>
            <consortium name="Ensembl"/>
        </authorList>
    </citation>
    <scope>IDENTIFICATION</scope>
</reference>
<evidence type="ECO:0000313" key="19">
    <source>
        <dbReference type="Proteomes" id="UP000005207"/>
    </source>
</evidence>
<evidence type="ECO:0000256" key="4">
    <source>
        <dbReference type="ARBA" id="ARBA00008663"/>
    </source>
</evidence>
<dbReference type="InterPro" id="IPR015806">
    <property type="entry name" value="Pyrv_Knase_insert_dom_sf"/>
</dbReference>
<dbReference type="NCBIfam" id="NF004978">
    <property type="entry name" value="PRK06354.1"/>
    <property type="match status" value="1"/>
</dbReference>
<keyword evidence="8 15" id="KW-0418">Kinase</keyword>
<organism evidence="18 19">
    <name type="scientific">Oreochromis niloticus</name>
    <name type="common">Nile tilapia</name>
    <name type="synonym">Tilapia nilotica</name>
    <dbReference type="NCBI Taxonomy" id="8128"/>
    <lineage>
        <taxon>Eukaryota</taxon>
        <taxon>Metazoa</taxon>
        <taxon>Chordata</taxon>
        <taxon>Craniata</taxon>
        <taxon>Vertebrata</taxon>
        <taxon>Euteleostomi</taxon>
        <taxon>Actinopterygii</taxon>
        <taxon>Neopterygii</taxon>
        <taxon>Teleostei</taxon>
        <taxon>Neoteleostei</taxon>
        <taxon>Acanthomorphata</taxon>
        <taxon>Ovalentaria</taxon>
        <taxon>Cichlomorphae</taxon>
        <taxon>Cichliformes</taxon>
        <taxon>Cichlidae</taxon>
        <taxon>African cichlids</taxon>
        <taxon>Pseudocrenilabrinae</taxon>
        <taxon>Oreochromini</taxon>
        <taxon>Oreochromis</taxon>
    </lineage>
</organism>
<comment type="pathway">
    <text evidence="3 15">Carbohydrate degradation; glycolysis; pyruvate from D-glyceraldehyde 3-phosphate: step 5/5.</text>
</comment>
<evidence type="ECO:0000259" key="17">
    <source>
        <dbReference type="Pfam" id="PF02887"/>
    </source>
</evidence>
<keyword evidence="5 15" id="KW-0808">Transferase</keyword>
<dbReference type="InterPro" id="IPR001697">
    <property type="entry name" value="Pyr_Knase"/>
</dbReference>
<dbReference type="SUPFAM" id="SSF51621">
    <property type="entry name" value="Phosphoenolpyruvate/pyruvate domain"/>
    <property type="match status" value="1"/>
</dbReference>
<evidence type="ECO:0000256" key="14">
    <source>
        <dbReference type="ARBA" id="ARBA00048152"/>
    </source>
</evidence>
<evidence type="ECO:0000256" key="3">
    <source>
        <dbReference type="ARBA" id="ARBA00004997"/>
    </source>
</evidence>
<dbReference type="NCBIfam" id="NF004491">
    <property type="entry name" value="PRK05826.1"/>
    <property type="match status" value="1"/>
</dbReference>
<dbReference type="GO" id="GO:0030955">
    <property type="term" value="F:potassium ion binding"/>
    <property type="evidence" value="ECO:0007669"/>
    <property type="project" value="InterPro"/>
</dbReference>
<name>A0A669EHI4_ORENI</name>
<evidence type="ECO:0000256" key="7">
    <source>
        <dbReference type="ARBA" id="ARBA00022741"/>
    </source>
</evidence>
<evidence type="ECO:0000259" key="16">
    <source>
        <dbReference type="Pfam" id="PF00224"/>
    </source>
</evidence>
<evidence type="ECO:0000256" key="9">
    <source>
        <dbReference type="ARBA" id="ARBA00022840"/>
    </source>
</evidence>
<keyword evidence="11" id="KW-0630">Potassium</keyword>
<evidence type="ECO:0000256" key="1">
    <source>
        <dbReference type="ARBA" id="ARBA00001946"/>
    </source>
</evidence>
<keyword evidence="13" id="KW-0670">Pyruvate</keyword>
<dbReference type="InterPro" id="IPR015813">
    <property type="entry name" value="Pyrv/PenolPyrv_kinase-like_dom"/>
</dbReference>
<keyword evidence="19" id="KW-1185">Reference proteome</keyword>
<dbReference type="SUPFAM" id="SSF52935">
    <property type="entry name" value="PK C-terminal domain-like"/>
    <property type="match status" value="1"/>
</dbReference>
<gene>
    <name evidence="18" type="primary">PKM</name>
    <name evidence="18" type="synonym">pkma</name>
</gene>
<dbReference type="FunFam" id="3.40.1380.20:FF:000002">
    <property type="entry name" value="Pyruvate kinase"/>
    <property type="match status" value="1"/>
</dbReference>
<feature type="domain" description="Pyruvate kinase barrel" evidence="16">
    <location>
        <begin position="108"/>
        <end position="440"/>
    </location>
</feature>
<dbReference type="Proteomes" id="UP000005207">
    <property type="component" value="Linkage group LG1"/>
</dbReference>
<dbReference type="InterPro" id="IPR040442">
    <property type="entry name" value="Pyrv_kinase-like_dom_sf"/>
</dbReference>
<dbReference type="GeneTree" id="ENSGT00390000008859"/>
<evidence type="ECO:0000313" key="18">
    <source>
        <dbReference type="Ensembl" id="ENSONIP00000070522.1"/>
    </source>
</evidence>
<feature type="domain" description="Pyruvate kinase C-terminal" evidence="17">
    <location>
        <begin position="475"/>
        <end position="593"/>
    </location>
</feature>
<dbReference type="GO" id="GO:0002040">
    <property type="term" value="P:sprouting angiogenesis"/>
    <property type="evidence" value="ECO:0007669"/>
    <property type="project" value="Ensembl"/>
</dbReference>
<evidence type="ECO:0000256" key="11">
    <source>
        <dbReference type="ARBA" id="ARBA00022958"/>
    </source>
</evidence>
<dbReference type="CDD" id="cd00288">
    <property type="entry name" value="Pyruvate_Kinase"/>
    <property type="match status" value="1"/>
</dbReference>
<proteinExistence type="inferred from homology"/>
<dbReference type="InterPro" id="IPR015793">
    <property type="entry name" value="Pyrv_Knase_brl"/>
</dbReference>